<proteinExistence type="predicted"/>
<evidence type="ECO:0000313" key="1">
    <source>
        <dbReference type="EMBL" id="MBR7828529.1"/>
    </source>
</evidence>
<gene>
    <name evidence="1" type="ORF">KDK95_19615</name>
</gene>
<accession>A0A941EJ09</accession>
<reference evidence="1" key="1">
    <citation type="submission" date="2021-04" db="EMBL/GenBank/DDBJ databases">
        <title>Genome based classification of Actinospica acidithermotolerans sp. nov., an actinobacterium isolated from an Indonesian hot spring.</title>
        <authorList>
            <person name="Kusuma A.B."/>
            <person name="Putra K.E."/>
            <person name="Nafisah S."/>
            <person name="Loh J."/>
            <person name="Nouioui I."/>
            <person name="Goodfellow M."/>
        </authorList>
    </citation>
    <scope>NUCLEOTIDE SEQUENCE</scope>
    <source>
        <strain evidence="1">MGRD01-02</strain>
    </source>
</reference>
<dbReference type="EMBL" id="JAGSOH010000058">
    <property type="protein sequence ID" value="MBR7828529.1"/>
    <property type="molecule type" value="Genomic_DNA"/>
</dbReference>
<dbReference type="Proteomes" id="UP000676325">
    <property type="component" value="Unassembled WGS sequence"/>
</dbReference>
<sequence>MREIEPNAILVGGPEPQGGRQICAGPNLVEYRVATADGVEHVWLRSDRLERLKGFGWARVYAHVSDLDAAVMGTGEPYFPEGAVPPVPVVPA</sequence>
<evidence type="ECO:0000313" key="2">
    <source>
        <dbReference type="Proteomes" id="UP000676325"/>
    </source>
</evidence>
<comment type="caution">
    <text evidence="1">The sequence shown here is derived from an EMBL/GenBank/DDBJ whole genome shotgun (WGS) entry which is preliminary data.</text>
</comment>
<name>A0A941EJ09_9ACTN</name>
<organism evidence="1 2">
    <name type="scientific">Actinospica acidithermotolerans</name>
    <dbReference type="NCBI Taxonomy" id="2828514"/>
    <lineage>
        <taxon>Bacteria</taxon>
        <taxon>Bacillati</taxon>
        <taxon>Actinomycetota</taxon>
        <taxon>Actinomycetes</taxon>
        <taxon>Catenulisporales</taxon>
        <taxon>Actinospicaceae</taxon>
        <taxon>Actinospica</taxon>
    </lineage>
</organism>
<keyword evidence="2" id="KW-1185">Reference proteome</keyword>
<dbReference type="RefSeq" id="WP_212519660.1">
    <property type="nucleotide sequence ID" value="NZ_JAGSOH010000058.1"/>
</dbReference>
<dbReference type="AlphaFoldDB" id="A0A941EJ09"/>
<protein>
    <submittedName>
        <fullName evidence="1">Uncharacterized protein</fullName>
    </submittedName>
</protein>